<dbReference type="InterPro" id="IPR022049">
    <property type="entry name" value="FAM69_kinase_dom"/>
</dbReference>
<gene>
    <name evidence="3" type="ORF">ElyMa_002743300</name>
</gene>
<dbReference type="InterPro" id="IPR011009">
    <property type="entry name" value="Kinase-like_dom_sf"/>
</dbReference>
<dbReference type="GO" id="GO:0004715">
    <property type="term" value="F:non-membrane spanning protein tyrosine kinase activity"/>
    <property type="evidence" value="ECO:0007669"/>
    <property type="project" value="InterPro"/>
</dbReference>
<feature type="compositionally biased region" description="Acidic residues" evidence="1">
    <location>
        <begin position="640"/>
        <end position="654"/>
    </location>
</feature>
<evidence type="ECO:0000259" key="2">
    <source>
        <dbReference type="Pfam" id="PF12260"/>
    </source>
</evidence>
<dbReference type="AlphaFoldDB" id="A0AAV4HID0"/>
<evidence type="ECO:0000256" key="1">
    <source>
        <dbReference type="SAM" id="MobiDB-lite"/>
    </source>
</evidence>
<dbReference type="EMBL" id="BMAT01005633">
    <property type="protein sequence ID" value="GFR97359.1"/>
    <property type="molecule type" value="Genomic_DNA"/>
</dbReference>
<dbReference type="Pfam" id="PF12260">
    <property type="entry name" value="PIP49_C"/>
    <property type="match status" value="1"/>
</dbReference>
<feature type="region of interest" description="Disordered" evidence="1">
    <location>
        <begin position="458"/>
        <end position="478"/>
    </location>
</feature>
<dbReference type="GO" id="GO:0001501">
    <property type="term" value="P:skeletal system development"/>
    <property type="evidence" value="ECO:0007669"/>
    <property type="project" value="TreeGrafter"/>
</dbReference>
<sequence>MSLRRILFNCRMRRPIVALGVSVLLFSIALLYHALMSEDSIKAGIFSLPRENRKGLRFQSKINLGVDGNGDPLAQDSNDLLIQAALESVHERDLLSTETKEAAANFLAQLYPKKWSTATETDEMALELKHFLADYGLGGTIGCQEIDRMKVGSPITFSRTKTIDLISKDDSSSRDSSYDQSFHGGMRVINTGPSMALKTFNGDSDTKILCMREIYDPEYCEVMGNYRLLREILLLSTLQHSGVVSLKGCCLRGNRLAPRLQDKGILLVTESGTPLTQSMTYSSSWPQQLWMALQVTRLLIYLDESPVGSLRFNKLDLKDFVLVQNKDVKLADLDDLELGEKSCSSSSDCEHNGRNFPCSKGRCDGLNSRKNLDLAIINVLSLILSHPPRGIDEAAKDFINRLSKLEFDSTAAVAGELKGLLKQASPVRPLVVRESGNNGMDSSVRHNNYQVESMHQDDFDRSAGRDTSNQEAGGGGGVVFSGGALSQFDRYNRTNYPGIFDYPCSGSRVSWGCFHTVASLQEVAIKCISDPRCKSFITFSTKPESESLMTVVMKNSSDLAISRSSSGTTLFIRRSGYVSKDEEPLGPWGKVDKGSDKVKTYRSADDNNNHKGAGLEPERHENSRKEGSVDNNSLRRDLGADDDEDEDDIADNENEDSRLFTEISKCLDGVSQSMTSAYASREKRLMTHLGLKGTRESAWRQSAQHQALHKYNHLIKNSDGGGGQFTINFNRSALGDVHTGPKPAARRATFIAADGPGSYHMAYAVVYHLDRILGIYHTPPCVVREMSEVTVSEYQTSTAWYDIFRPLISSDGTLTGILVPPTPKAIKVSKMLLQPLEVMISEVVPFERQDKLQLEYVILWWLGRMKKNRNSHLGYKGHLIHFHADKAFTNTSLDLSGYLNHCQFPNVVYRALSCFRCENEKGSQSKSSEVCNLGEEVALRATTMFPDELELYFHQLQEDDIILSIDSAASSIMKLVNTCIKTFGRHVVLY</sequence>
<feature type="region of interest" description="Disordered" evidence="1">
    <location>
        <begin position="580"/>
        <end position="655"/>
    </location>
</feature>
<feature type="compositionally biased region" description="Basic and acidic residues" evidence="1">
    <location>
        <begin position="590"/>
        <end position="609"/>
    </location>
</feature>
<name>A0AAV4HID0_9GAST</name>
<accession>A0AAV4HID0</accession>
<reference evidence="3 4" key="1">
    <citation type="journal article" date="2021" name="Elife">
        <title>Chloroplast acquisition without the gene transfer in kleptoplastic sea slugs, Plakobranchus ocellatus.</title>
        <authorList>
            <person name="Maeda T."/>
            <person name="Takahashi S."/>
            <person name="Yoshida T."/>
            <person name="Shimamura S."/>
            <person name="Takaki Y."/>
            <person name="Nagai Y."/>
            <person name="Toyoda A."/>
            <person name="Suzuki Y."/>
            <person name="Arimoto A."/>
            <person name="Ishii H."/>
            <person name="Satoh N."/>
            <person name="Nishiyama T."/>
            <person name="Hasebe M."/>
            <person name="Maruyama T."/>
            <person name="Minagawa J."/>
            <person name="Obokata J."/>
            <person name="Shigenobu S."/>
        </authorList>
    </citation>
    <scope>NUCLEOTIDE SEQUENCE [LARGE SCALE GENOMIC DNA]</scope>
</reference>
<evidence type="ECO:0000313" key="3">
    <source>
        <dbReference type="EMBL" id="GFR97359.1"/>
    </source>
</evidence>
<feature type="domain" description="FAM69 protein-kinase" evidence="2">
    <location>
        <begin position="265"/>
        <end position="393"/>
    </location>
</feature>
<organism evidence="3 4">
    <name type="scientific">Elysia marginata</name>
    <dbReference type="NCBI Taxonomy" id="1093978"/>
    <lineage>
        <taxon>Eukaryota</taxon>
        <taxon>Metazoa</taxon>
        <taxon>Spiralia</taxon>
        <taxon>Lophotrochozoa</taxon>
        <taxon>Mollusca</taxon>
        <taxon>Gastropoda</taxon>
        <taxon>Heterobranchia</taxon>
        <taxon>Euthyneura</taxon>
        <taxon>Panpulmonata</taxon>
        <taxon>Sacoglossa</taxon>
        <taxon>Placobranchoidea</taxon>
        <taxon>Plakobranchidae</taxon>
        <taxon>Elysia</taxon>
    </lineage>
</organism>
<dbReference type="PANTHER" id="PTHR46448:SF1">
    <property type="entry name" value="PROTEIN KINASE DOMAIN-CONTAINING PROTEIN"/>
    <property type="match status" value="1"/>
</dbReference>
<keyword evidence="3" id="KW-0808">Transferase</keyword>
<dbReference type="SUPFAM" id="SSF56112">
    <property type="entry name" value="Protein kinase-like (PK-like)"/>
    <property type="match status" value="1"/>
</dbReference>
<proteinExistence type="predicted"/>
<feature type="compositionally biased region" description="Basic and acidic residues" evidence="1">
    <location>
        <begin position="616"/>
        <end position="639"/>
    </location>
</feature>
<keyword evidence="4" id="KW-1185">Reference proteome</keyword>
<dbReference type="InterPro" id="IPR042983">
    <property type="entry name" value="PKDCC"/>
</dbReference>
<dbReference type="PANTHER" id="PTHR46448">
    <property type="entry name" value="PROTEIN KINASE DOMAIN-CONTAINING PROTEIN"/>
    <property type="match status" value="1"/>
</dbReference>
<dbReference type="Proteomes" id="UP000762676">
    <property type="component" value="Unassembled WGS sequence"/>
</dbReference>
<keyword evidence="3" id="KW-0418">Kinase</keyword>
<dbReference type="GO" id="GO:0005576">
    <property type="term" value="C:extracellular region"/>
    <property type="evidence" value="ECO:0007669"/>
    <property type="project" value="TreeGrafter"/>
</dbReference>
<dbReference type="Gene3D" id="1.10.510.10">
    <property type="entry name" value="Transferase(Phosphotransferase) domain 1"/>
    <property type="match status" value="1"/>
</dbReference>
<comment type="caution">
    <text evidence="3">The sequence shown here is derived from an EMBL/GenBank/DDBJ whole genome shotgun (WGS) entry which is preliminary data.</text>
</comment>
<evidence type="ECO:0000313" key="4">
    <source>
        <dbReference type="Proteomes" id="UP000762676"/>
    </source>
</evidence>
<protein>
    <submittedName>
        <fullName evidence="3">Extracellular tyrosine-protein kinase PKDCC-like</fullName>
    </submittedName>
</protein>